<reference evidence="3" key="1">
    <citation type="submission" date="2023-10" db="EMBL/GenBank/DDBJ databases">
        <title>Genome assembly of Pristionchus species.</title>
        <authorList>
            <person name="Yoshida K."/>
            <person name="Sommer R.J."/>
        </authorList>
    </citation>
    <scope>NUCLEOTIDE SEQUENCE</scope>
    <source>
        <strain evidence="3">RS5133</strain>
    </source>
</reference>
<accession>A0AAV5WRF2</accession>
<feature type="compositionally biased region" description="Polar residues" evidence="1">
    <location>
        <begin position="155"/>
        <end position="167"/>
    </location>
</feature>
<feature type="chain" id="PRO_5043910477" description="ZP domain-containing protein" evidence="2">
    <location>
        <begin position="17"/>
        <end position="230"/>
    </location>
</feature>
<keyword evidence="4" id="KW-1185">Reference proteome</keyword>
<dbReference type="Proteomes" id="UP001432322">
    <property type="component" value="Unassembled WGS sequence"/>
</dbReference>
<proteinExistence type="predicted"/>
<feature type="region of interest" description="Disordered" evidence="1">
    <location>
        <begin position="141"/>
        <end position="174"/>
    </location>
</feature>
<gene>
    <name evidence="3" type="ORF">PFISCL1PPCAC_24581</name>
</gene>
<organism evidence="3 4">
    <name type="scientific">Pristionchus fissidentatus</name>
    <dbReference type="NCBI Taxonomy" id="1538716"/>
    <lineage>
        <taxon>Eukaryota</taxon>
        <taxon>Metazoa</taxon>
        <taxon>Ecdysozoa</taxon>
        <taxon>Nematoda</taxon>
        <taxon>Chromadorea</taxon>
        <taxon>Rhabditida</taxon>
        <taxon>Rhabditina</taxon>
        <taxon>Diplogasteromorpha</taxon>
        <taxon>Diplogasteroidea</taxon>
        <taxon>Neodiplogasteridae</taxon>
        <taxon>Pristionchus</taxon>
    </lineage>
</organism>
<comment type="caution">
    <text evidence="3">The sequence shown here is derived from an EMBL/GenBank/DDBJ whole genome shotgun (WGS) entry which is preliminary data.</text>
</comment>
<name>A0AAV5WRF2_9BILA</name>
<keyword evidence="2" id="KW-0732">Signal</keyword>
<evidence type="ECO:0000313" key="4">
    <source>
        <dbReference type="Proteomes" id="UP001432322"/>
    </source>
</evidence>
<protein>
    <recommendedName>
        <fullName evidence="5">ZP domain-containing protein</fullName>
    </recommendedName>
</protein>
<evidence type="ECO:0000313" key="3">
    <source>
        <dbReference type="EMBL" id="GMT33284.1"/>
    </source>
</evidence>
<feature type="signal peptide" evidence="2">
    <location>
        <begin position="1"/>
        <end position="16"/>
    </location>
</feature>
<dbReference type="PANTHER" id="PTHR35182">
    <property type="entry name" value="PROTEIN CBG13762"/>
    <property type="match status" value="1"/>
</dbReference>
<sequence length="230" mass="25920">MKDLFIFPLLVFCAAASNNEEGRKFIIGERAEISLGFPVSSWERVVNGQKQIMIRCTPVVHEEDCHKWVDEVGNRVAWGVYIRPNGQLVIKKAIKADEGEYSSPDDPRDPSVVISIAVFPRIRNASFIYLRCSSRLRHGGSHAISRQGRSEDRNSSSARTQQNTIDQTMERPRKSDVAAQLSRMSLLEAGLMRREILSQGAIIKEDGTLFIEKVPCAKKEIIHSKTLVRN</sequence>
<dbReference type="AlphaFoldDB" id="A0AAV5WRF2"/>
<evidence type="ECO:0008006" key="5">
    <source>
        <dbReference type="Google" id="ProtNLM"/>
    </source>
</evidence>
<dbReference type="EMBL" id="BTSY01000006">
    <property type="protein sequence ID" value="GMT33284.1"/>
    <property type="molecule type" value="Genomic_DNA"/>
</dbReference>
<evidence type="ECO:0000256" key="2">
    <source>
        <dbReference type="SAM" id="SignalP"/>
    </source>
</evidence>
<dbReference type="PANTHER" id="PTHR35182:SF1">
    <property type="entry name" value="COLD-SHOCK PROTEIN-RELATED"/>
    <property type="match status" value="1"/>
</dbReference>
<evidence type="ECO:0000256" key="1">
    <source>
        <dbReference type="SAM" id="MobiDB-lite"/>
    </source>
</evidence>